<evidence type="ECO:0000313" key="3">
    <source>
        <dbReference type="Proteomes" id="UP001597365"/>
    </source>
</evidence>
<name>A0ABW4PMH7_9ACTN</name>
<dbReference type="InterPro" id="IPR056100">
    <property type="entry name" value="DUF7683"/>
</dbReference>
<sequence length="89" mass="9502">MTGTAVERAGAPDRRLVLTGYAGDGDSPAVEADVSHLGVGPVAALLGVPVAEFAECHPLRAPQARKLGELLGTPLDWREYDYFIEVERL</sequence>
<accession>A0ABW4PMH7</accession>
<keyword evidence="3" id="KW-1185">Reference proteome</keyword>
<dbReference type="Pfam" id="PF24731">
    <property type="entry name" value="DUF7683"/>
    <property type="match status" value="1"/>
</dbReference>
<proteinExistence type="predicted"/>
<feature type="domain" description="DUF7683" evidence="1">
    <location>
        <begin position="17"/>
        <end position="85"/>
    </location>
</feature>
<evidence type="ECO:0000313" key="2">
    <source>
        <dbReference type="EMBL" id="MFD1831382.1"/>
    </source>
</evidence>
<dbReference type="RefSeq" id="WP_380901239.1">
    <property type="nucleotide sequence ID" value="NZ_JBHUFU010000009.1"/>
</dbReference>
<gene>
    <name evidence="2" type="ORF">ACFSJS_17200</name>
</gene>
<protein>
    <recommendedName>
        <fullName evidence="1">DUF7683 domain-containing protein</fullName>
    </recommendedName>
</protein>
<comment type="caution">
    <text evidence="2">The sequence shown here is derived from an EMBL/GenBank/DDBJ whole genome shotgun (WGS) entry which is preliminary data.</text>
</comment>
<organism evidence="2 3">
    <name type="scientific">Streptomyces desertarenae</name>
    <dbReference type="NCBI Taxonomy" id="2666184"/>
    <lineage>
        <taxon>Bacteria</taxon>
        <taxon>Bacillati</taxon>
        <taxon>Actinomycetota</taxon>
        <taxon>Actinomycetes</taxon>
        <taxon>Kitasatosporales</taxon>
        <taxon>Streptomycetaceae</taxon>
        <taxon>Streptomyces</taxon>
    </lineage>
</organism>
<dbReference type="Proteomes" id="UP001597365">
    <property type="component" value="Unassembled WGS sequence"/>
</dbReference>
<evidence type="ECO:0000259" key="1">
    <source>
        <dbReference type="Pfam" id="PF24731"/>
    </source>
</evidence>
<dbReference type="EMBL" id="JBHUFU010000009">
    <property type="protein sequence ID" value="MFD1831382.1"/>
    <property type="molecule type" value="Genomic_DNA"/>
</dbReference>
<reference evidence="3" key="1">
    <citation type="journal article" date="2019" name="Int. J. Syst. Evol. Microbiol.">
        <title>The Global Catalogue of Microorganisms (GCM) 10K type strain sequencing project: providing services to taxonomists for standard genome sequencing and annotation.</title>
        <authorList>
            <consortium name="The Broad Institute Genomics Platform"/>
            <consortium name="The Broad Institute Genome Sequencing Center for Infectious Disease"/>
            <person name="Wu L."/>
            <person name="Ma J."/>
        </authorList>
    </citation>
    <scope>NUCLEOTIDE SEQUENCE [LARGE SCALE GENOMIC DNA]</scope>
    <source>
        <strain evidence="3">CGMCC 4.7455</strain>
    </source>
</reference>